<dbReference type="EMBL" id="MCFL01000010">
    <property type="protein sequence ID" value="ORZ37967.1"/>
    <property type="molecule type" value="Genomic_DNA"/>
</dbReference>
<sequence>MGTGTNTSWIPSPLNCVPSSSTPIPSIHPTVHPSIHHKPILEHYIMRPTLSLLLLSALCLAPSALAIPQQNGQPGQSNGQISVTVSANGQTRQVKLPLVPGLRGAPECDNDDGLDPTDNDPEDVFCRNLRAELGKIPELASLARGGAITITAFASSETSTGGGNGGNGGQNGGGGGGGGSTPAPAFKENAQNVVVYRPPNNAAPVTITVPAVPACGRFRGATMTTVPSHRQRSRRQLLPPSAQGDCSQGSFAGRHCERRRIYRRDGGFWRSRWQWRRGRQRIRWERRRGRIQRSERCQRRAASECRGGCVVGARSTGWEQCDRQGHWCWIGSCCWCSCLV</sequence>
<feature type="region of interest" description="Disordered" evidence="1">
    <location>
        <begin position="224"/>
        <end position="250"/>
    </location>
</feature>
<gene>
    <name evidence="2" type="ORF">BCR44DRAFT_1429340</name>
</gene>
<feature type="region of interest" description="Disordered" evidence="1">
    <location>
        <begin position="100"/>
        <end position="120"/>
    </location>
</feature>
<evidence type="ECO:0000256" key="1">
    <source>
        <dbReference type="SAM" id="MobiDB-lite"/>
    </source>
</evidence>
<protein>
    <submittedName>
        <fullName evidence="2">Uncharacterized protein</fullName>
    </submittedName>
</protein>
<dbReference type="AlphaFoldDB" id="A0A1Y2HTP5"/>
<feature type="compositionally biased region" description="Acidic residues" evidence="1">
    <location>
        <begin position="108"/>
        <end position="120"/>
    </location>
</feature>
<accession>A0A1Y2HTP5</accession>
<keyword evidence="3" id="KW-1185">Reference proteome</keyword>
<dbReference type="Proteomes" id="UP000193411">
    <property type="component" value="Unassembled WGS sequence"/>
</dbReference>
<proteinExistence type="predicted"/>
<feature type="non-terminal residue" evidence="2">
    <location>
        <position position="340"/>
    </location>
</feature>
<evidence type="ECO:0000313" key="2">
    <source>
        <dbReference type="EMBL" id="ORZ37967.1"/>
    </source>
</evidence>
<feature type="region of interest" description="Disordered" evidence="1">
    <location>
        <begin position="157"/>
        <end position="185"/>
    </location>
</feature>
<reference evidence="2 3" key="1">
    <citation type="submission" date="2016-07" db="EMBL/GenBank/DDBJ databases">
        <title>Pervasive Adenine N6-methylation of Active Genes in Fungi.</title>
        <authorList>
            <consortium name="DOE Joint Genome Institute"/>
            <person name="Mondo S.J."/>
            <person name="Dannebaum R.O."/>
            <person name="Kuo R.C."/>
            <person name="Labutti K."/>
            <person name="Haridas S."/>
            <person name="Kuo A."/>
            <person name="Salamov A."/>
            <person name="Ahrendt S.R."/>
            <person name="Lipzen A."/>
            <person name="Sullivan W."/>
            <person name="Andreopoulos W.B."/>
            <person name="Clum A."/>
            <person name="Lindquist E."/>
            <person name="Daum C."/>
            <person name="Ramamoorthy G.K."/>
            <person name="Gryganskyi A."/>
            <person name="Culley D."/>
            <person name="Magnuson J.K."/>
            <person name="James T.Y."/>
            <person name="O'Malley M.A."/>
            <person name="Stajich J.E."/>
            <person name="Spatafora J.W."/>
            <person name="Visel A."/>
            <person name="Grigoriev I.V."/>
        </authorList>
    </citation>
    <scope>NUCLEOTIDE SEQUENCE [LARGE SCALE GENOMIC DNA]</scope>
    <source>
        <strain evidence="2 3">PL171</strain>
    </source>
</reference>
<organism evidence="2 3">
    <name type="scientific">Catenaria anguillulae PL171</name>
    <dbReference type="NCBI Taxonomy" id="765915"/>
    <lineage>
        <taxon>Eukaryota</taxon>
        <taxon>Fungi</taxon>
        <taxon>Fungi incertae sedis</taxon>
        <taxon>Blastocladiomycota</taxon>
        <taxon>Blastocladiomycetes</taxon>
        <taxon>Blastocladiales</taxon>
        <taxon>Catenariaceae</taxon>
        <taxon>Catenaria</taxon>
    </lineage>
</organism>
<comment type="caution">
    <text evidence="2">The sequence shown here is derived from an EMBL/GenBank/DDBJ whole genome shotgun (WGS) entry which is preliminary data.</text>
</comment>
<feature type="compositionally biased region" description="Gly residues" evidence="1">
    <location>
        <begin position="160"/>
        <end position="180"/>
    </location>
</feature>
<evidence type="ECO:0000313" key="3">
    <source>
        <dbReference type="Proteomes" id="UP000193411"/>
    </source>
</evidence>
<name>A0A1Y2HTP5_9FUNG</name>